<evidence type="ECO:0000256" key="6">
    <source>
        <dbReference type="ARBA" id="ARBA00023244"/>
    </source>
</evidence>
<dbReference type="Gene3D" id="3.30.950.10">
    <property type="entry name" value="Methyltransferase, Cobalt-precorrin-4 Transmethylase, Domain 2"/>
    <property type="match status" value="1"/>
</dbReference>
<keyword evidence="4 9" id="KW-0808">Transferase</keyword>
<dbReference type="EMBL" id="CP042912">
    <property type="protein sequence ID" value="QEG24477.1"/>
    <property type="molecule type" value="Genomic_DNA"/>
</dbReference>
<comment type="similarity">
    <text evidence="1">Belongs to the precorrin methyltransferase family.</text>
</comment>
<evidence type="ECO:0000256" key="2">
    <source>
        <dbReference type="ARBA" id="ARBA00012162"/>
    </source>
</evidence>
<dbReference type="Pfam" id="PF00590">
    <property type="entry name" value="TP_methylase"/>
    <property type="match status" value="1"/>
</dbReference>
<keyword evidence="3 9" id="KW-0489">Methyltransferase</keyword>
<dbReference type="PROSITE" id="PS00839">
    <property type="entry name" value="SUMT_1"/>
    <property type="match status" value="1"/>
</dbReference>
<dbReference type="SUPFAM" id="SSF53790">
    <property type="entry name" value="Tetrapyrrole methylase"/>
    <property type="match status" value="1"/>
</dbReference>
<dbReference type="RefSeq" id="WP_075083942.1">
    <property type="nucleotide sequence ID" value="NZ_CP042912.1"/>
</dbReference>
<accession>A0A5B9PCL1</accession>
<dbReference type="FunFam" id="3.40.1010.10:FF:000001">
    <property type="entry name" value="Siroheme synthase"/>
    <property type="match status" value="1"/>
</dbReference>
<sequence length="257" mass="27282">MIARQGVVHLVGAGPGDPELMTMKGARLLSEADVVIHDRLIPMEVLDWCREGAEKIDVGKYPEHHRVSQEQINELLVHHATRGSMVVRLKGGDPFVFGRGYEELQVCREHGIACFIVPGVSSSISAAASAGIPVTSRGVARSFAVVTGQTDPALGRYSFDFDALARMDTIVLLMARKNLAEITAGLIAAGLGSDTPAASIENATCENQRVAYGSVSTISDVVKEVGIDSPVVTIIGQVAGMLNQDLIEIPEVRAVLG</sequence>
<evidence type="ECO:0000259" key="8">
    <source>
        <dbReference type="Pfam" id="PF00590"/>
    </source>
</evidence>
<comment type="pathway">
    <text evidence="7">Porphyrin-containing compound metabolism; siroheme biosynthesis; precorrin-2 from uroporphyrinogen III: step 1/1.</text>
</comment>
<keyword evidence="10" id="KW-1185">Reference proteome</keyword>
<evidence type="ECO:0000256" key="5">
    <source>
        <dbReference type="ARBA" id="ARBA00022691"/>
    </source>
</evidence>
<dbReference type="OrthoDB" id="9815856at2"/>
<evidence type="ECO:0000313" key="9">
    <source>
        <dbReference type="EMBL" id="QEG24477.1"/>
    </source>
</evidence>
<dbReference type="STRING" id="980251.GCA_001642875_01172"/>
<dbReference type="PANTHER" id="PTHR45790:SF3">
    <property type="entry name" value="S-ADENOSYL-L-METHIONINE-DEPENDENT UROPORPHYRINOGEN III METHYLTRANSFERASE, CHLOROPLASTIC"/>
    <property type="match status" value="1"/>
</dbReference>
<feature type="domain" description="Tetrapyrrole methylase" evidence="8">
    <location>
        <begin position="8"/>
        <end position="217"/>
    </location>
</feature>
<dbReference type="AlphaFoldDB" id="A0A5B9PCL1"/>
<keyword evidence="6" id="KW-0627">Porphyrin biosynthesis</keyword>
<name>A0A5B9PCL1_9BACT</name>
<dbReference type="InterPro" id="IPR050161">
    <property type="entry name" value="Siro_Cobalamin_biosynth"/>
</dbReference>
<evidence type="ECO:0000256" key="7">
    <source>
        <dbReference type="ARBA" id="ARBA00025705"/>
    </source>
</evidence>
<keyword evidence="5" id="KW-0949">S-adenosyl-L-methionine</keyword>
<dbReference type="InterPro" id="IPR014776">
    <property type="entry name" value="4pyrrole_Mease_sub2"/>
</dbReference>
<evidence type="ECO:0000256" key="4">
    <source>
        <dbReference type="ARBA" id="ARBA00022679"/>
    </source>
</evidence>
<dbReference type="InterPro" id="IPR000878">
    <property type="entry name" value="4pyrrol_Mease"/>
</dbReference>
<dbReference type="GO" id="GO:0019354">
    <property type="term" value="P:siroheme biosynthetic process"/>
    <property type="evidence" value="ECO:0007669"/>
    <property type="project" value="InterPro"/>
</dbReference>
<proteinExistence type="inferred from homology"/>
<dbReference type="InterPro" id="IPR006366">
    <property type="entry name" value="CobA/CysG_C"/>
</dbReference>
<gene>
    <name evidence="9" type="primary">sumT</name>
    <name evidence="9" type="ORF">MFFC18_43970</name>
</gene>
<dbReference type="NCBIfam" id="TIGR01469">
    <property type="entry name" value="cobA_cysG_Cterm"/>
    <property type="match status" value="1"/>
</dbReference>
<dbReference type="PANTHER" id="PTHR45790">
    <property type="entry name" value="SIROHEME SYNTHASE-RELATED"/>
    <property type="match status" value="1"/>
</dbReference>
<dbReference type="NCBIfam" id="NF004790">
    <property type="entry name" value="PRK06136.1"/>
    <property type="match status" value="1"/>
</dbReference>
<evidence type="ECO:0000256" key="1">
    <source>
        <dbReference type="ARBA" id="ARBA00005879"/>
    </source>
</evidence>
<dbReference type="InterPro" id="IPR035996">
    <property type="entry name" value="4pyrrol_Methylase_sf"/>
</dbReference>
<dbReference type="EC" id="2.1.1.107" evidence="2"/>
<dbReference type="Proteomes" id="UP000322214">
    <property type="component" value="Chromosome"/>
</dbReference>
<dbReference type="CDD" id="cd11642">
    <property type="entry name" value="SUMT"/>
    <property type="match status" value="1"/>
</dbReference>
<dbReference type="GO" id="GO:0032259">
    <property type="term" value="P:methylation"/>
    <property type="evidence" value="ECO:0007669"/>
    <property type="project" value="UniProtKB-KW"/>
</dbReference>
<evidence type="ECO:0000313" key="10">
    <source>
        <dbReference type="Proteomes" id="UP000322214"/>
    </source>
</evidence>
<reference evidence="9 10" key="1">
    <citation type="submission" date="2019-08" db="EMBL/GenBank/DDBJ databases">
        <title>Deep-cultivation of Planctomycetes and their phenomic and genomic characterization uncovers novel biology.</title>
        <authorList>
            <person name="Wiegand S."/>
            <person name="Jogler M."/>
            <person name="Boedeker C."/>
            <person name="Pinto D."/>
            <person name="Vollmers J."/>
            <person name="Rivas-Marin E."/>
            <person name="Kohn T."/>
            <person name="Peeters S.H."/>
            <person name="Heuer A."/>
            <person name="Rast P."/>
            <person name="Oberbeckmann S."/>
            <person name="Bunk B."/>
            <person name="Jeske O."/>
            <person name="Meyerdierks A."/>
            <person name="Storesund J.E."/>
            <person name="Kallscheuer N."/>
            <person name="Luecker S."/>
            <person name="Lage O.M."/>
            <person name="Pohl T."/>
            <person name="Merkel B.J."/>
            <person name="Hornburger P."/>
            <person name="Mueller R.-W."/>
            <person name="Bruemmer F."/>
            <person name="Labrenz M."/>
            <person name="Spormann A.M."/>
            <person name="Op den Camp H."/>
            <person name="Overmann J."/>
            <person name="Amann R."/>
            <person name="Jetten M.S.M."/>
            <person name="Mascher T."/>
            <person name="Medema M.H."/>
            <person name="Devos D.P."/>
            <person name="Kaster A.-K."/>
            <person name="Ovreas L."/>
            <person name="Rohde M."/>
            <person name="Galperin M.Y."/>
            <person name="Jogler C."/>
        </authorList>
    </citation>
    <scope>NUCLEOTIDE SEQUENCE [LARGE SCALE GENOMIC DNA]</scope>
    <source>
        <strain evidence="9 10">FC18</strain>
    </source>
</reference>
<dbReference type="GO" id="GO:0004851">
    <property type="term" value="F:uroporphyrin-III C-methyltransferase activity"/>
    <property type="evidence" value="ECO:0007669"/>
    <property type="project" value="UniProtKB-EC"/>
</dbReference>
<organism evidence="9 10">
    <name type="scientific">Mariniblastus fucicola</name>
    <dbReference type="NCBI Taxonomy" id="980251"/>
    <lineage>
        <taxon>Bacteria</taxon>
        <taxon>Pseudomonadati</taxon>
        <taxon>Planctomycetota</taxon>
        <taxon>Planctomycetia</taxon>
        <taxon>Pirellulales</taxon>
        <taxon>Pirellulaceae</taxon>
        <taxon>Mariniblastus</taxon>
    </lineage>
</organism>
<dbReference type="InterPro" id="IPR014777">
    <property type="entry name" value="4pyrrole_Mease_sub1"/>
</dbReference>
<dbReference type="KEGG" id="mff:MFFC18_43970"/>
<evidence type="ECO:0000256" key="3">
    <source>
        <dbReference type="ARBA" id="ARBA00022603"/>
    </source>
</evidence>
<protein>
    <recommendedName>
        <fullName evidence="2">uroporphyrinogen-III C-methyltransferase</fullName>
        <ecNumber evidence="2">2.1.1.107</ecNumber>
    </recommendedName>
</protein>
<dbReference type="Gene3D" id="3.40.1010.10">
    <property type="entry name" value="Cobalt-precorrin-4 Transmethylase, Domain 1"/>
    <property type="match status" value="1"/>
</dbReference>
<dbReference type="InterPro" id="IPR003043">
    <property type="entry name" value="Uropor_MeTrfase_CS"/>
</dbReference>